<proteinExistence type="inferred from homology"/>
<dbReference type="Pfam" id="PF20431">
    <property type="entry name" value="E_motif"/>
    <property type="match status" value="1"/>
</dbReference>
<dbReference type="InterPro" id="IPR046960">
    <property type="entry name" value="PPR_At4g14850-like_plant"/>
</dbReference>
<reference evidence="5" key="2">
    <citation type="submission" date="2017-06" db="EMBL/GenBank/DDBJ databases">
        <title>The pomegranate genome and the genomics of punicalagin biosynthesis.</title>
        <authorList>
            <person name="Xu C."/>
        </authorList>
    </citation>
    <scope>NUCLEOTIDE SEQUENCE [LARGE SCALE GENOMIC DNA]</scope>
    <source>
        <tissue evidence="5">Fresh leaf</tissue>
    </source>
</reference>
<dbReference type="AlphaFoldDB" id="A0A218XTG4"/>
<evidence type="ECO:0000313" key="8">
    <source>
        <dbReference type="RefSeq" id="XP_031373885.1"/>
    </source>
</evidence>
<keyword evidence="2" id="KW-0677">Repeat</keyword>
<evidence type="ECO:0000256" key="3">
    <source>
        <dbReference type="PROSITE-ProRule" id="PRU00708"/>
    </source>
</evidence>
<dbReference type="InterPro" id="IPR002885">
    <property type="entry name" value="PPR_rpt"/>
</dbReference>
<sequence length="791" mass="87161">MNCRNLARASLPPLDRNSFLRLLEGSAAVSQLAQTHAQIIVSGYKNDISPVTKLIHKLCDFKAVAYARALFLSVPKPDLFLFNVLIRGFSGCGSPASSVSLYTHLRRNTPLRPDNFTYAFAVSSSSGLASEKVGFLLHGHALVDGFGSDLFVGSSLVDFYFKFSRVELAQKVFDRMPEKDTVLWNTMISGLVKNCCFEDSISVFAEMAAGSGVRLDPTSVASVLPAAAELQWLRIGAGIQCLALKLGFSSHVHVLTGLISLYSKSSDMDTSKALFEQINRPDLVSYNAMISGYTTNSDTESSLRLFKELLELGFQVNSSTIVGLIPVFYPFGHLSLTRSVHSFSVKSGVISNAAVSTALTTVYSRLNEIEPARLIFDESREKTLASWNAMISGYAQNGLTEKAIALFRDMQVSRVDPNPVTVTSILSACAQLGALSLGKWVHDLIRRKGFLSNLYVLTALIDMYTKCGSIEEARNLFDNATEKNAVTWNSMISGYGLHGHGQEALKLFDEMLKSGVSPSAVTFLSVLYACSHAGLVDKGEEIFHFMVHDFGFEPLPEHYACMVDVLGRAGQLERALEFIKSMRVVPGPPVWGALLGACMIHKNTRLAQEASEKLFNLDSENVGYYVLLSNIYSVDKNYSQAALVRQVVKHRNLAKTPGATLIEISDVPYVFTAGDNSHPQTKAIYTMLEKLSGKMLEAGYKPETVTALHDVEEEEKELMVKIHSEKLAIAFGLIESKPGTEIRIFKNLRVCLDCHSWTKFASKITERVIVVRDANRFHHFKDGVCSCGDYW</sequence>
<feature type="repeat" description="PPR" evidence="3">
    <location>
        <begin position="282"/>
        <end position="316"/>
    </location>
</feature>
<dbReference type="PANTHER" id="PTHR24015">
    <property type="entry name" value="OS07G0578800 PROTEIN-RELATED"/>
    <property type="match status" value="1"/>
</dbReference>
<dbReference type="EMBL" id="MTKT01000813">
    <property type="protein sequence ID" value="OWM87542.1"/>
    <property type="molecule type" value="Genomic_DNA"/>
</dbReference>
<dbReference type="FunFam" id="1.25.40.10:FF:000463">
    <property type="entry name" value="Pentatricopeptide repeat-containing protein"/>
    <property type="match status" value="1"/>
</dbReference>
<evidence type="ECO:0000256" key="1">
    <source>
        <dbReference type="ARBA" id="ARBA00006643"/>
    </source>
</evidence>
<protein>
    <submittedName>
        <fullName evidence="8">Pentatricopeptide repeat-containing protein At4g30700</fullName>
    </submittedName>
</protein>
<dbReference type="InterPro" id="IPR032867">
    <property type="entry name" value="DYW_dom"/>
</dbReference>
<dbReference type="InterPro" id="IPR046849">
    <property type="entry name" value="E2_motif"/>
</dbReference>
<dbReference type="FunFam" id="1.25.40.10:FF:000344">
    <property type="entry name" value="Pentatricopeptide repeat-containing protein"/>
    <property type="match status" value="1"/>
</dbReference>
<gene>
    <name evidence="8" type="primary">LOC116188577</name>
    <name evidence="5" type="ORF">CDL15_Pgr022654</name>
</gene>
<reference evidence="6" key="1">
    <citation type="journal article" date="2017" name="Plant J.">
        <title>The pomegranate (Punica granatum L.) genome and the genomics of punicalagin biosynthesis.</title>
        <authorList>
            <person name="Qin G."/>
            <person name="Xu C."/>
            <person name="Ming R."/>
            <person name="Tang H."/>
            <person name="Guyot R."/>
            <person name="Kramer E.M."/>
            <person name="Hu Y."/>
            <person name="Yi X."/>
            <person name="Qi Y."/>
            <person name="Xu X."/>
            <person name="Gao Z."/>
            <person name="Pan H."/>
            <person name="Jian J."/>
            <person name="Tian Y."/>
            <person name="Yue Z."/>
            <person name="Xu Y."/>
        </authorList>
    </citation>
    <scope>NUCLEOTIDE SEQUENCE [LARGE SCALE GENOMIC DNA]</scope>
    <source>
        <strain evidence="6">cv. Dabenzi</strain>
    </source>
</reference>
<feature type="domain" description="DYW" evidence="4">
    <location>
        <begin position="699"/>
        <end position="791"/>
    </location>
</feature>
<comment type="similarity">
    <text evidence="1">Belongs to the PPR family. PCMP-H subfamily.</text>
</comment>
<evidence type="ECO:0000313" key="7">
    <source>
        <dbReference type="Proteomes" id="UP000515151"/>
    </source>
</evidence>
<dbReference type="PANTHER" id="PTHR24015:SF1695">
    <property type="entry name" value="OS06G0185800 PROTEIN"/>
    <property type="match status" value="1"/>
</dbReference>
<dbReference type="GO" id="GO:0016071">
    <property type="term" value="P:mRNA metabolic process"/>
    <property type="evidence" value="ECO:0007669"/>
    <property type="project" value="UniProtKB-ARBA"/>
</dbReference>
<dbReference type="Pfam" id="PF01535">
    <property type="entry name" value="PPR"/>
    <property type="match status" value="5"/>
</dbReference>
<evidence type="ECO:0000256" key="2">
    <source>
        <dbReference type="ARBA" id="ARBA00022737"/>
    </source>
</evidence>
<reference evidence="8" key="4">
    <citation type="submission" date="2025-04" db="UniProtKB">
        <authorList>
            <consortium name="RefSeq"/>
        </authorList>
    </citation>
    <scope>IDENTIFICATION</scope>
    <source>
        <tissue evidence="8">Leaf</tissue>
    </source>
</reference>
<dbReference type="Proteomes" id="UP000197138">
    <property type="component" value="Unassembled WGS sequence"/>
</dbReference>
<dbReference type="Pfam" id="PF13041">
    <property type="entry name" value="PPR_2"/>
    <property type="match status" value="2"/>
</dbReference>
<dbReference type="Proteomes" id="UP000515151">
    <property type="component" value="Chromosome 8"/>
</dbReference>
<dbReference type="OrthoDB" id="185373at2759"/>
<evidence type="ECO:0000259" key="4">
    <source>
        <dbReference type="Pfam" id="PF14432"/>
    </source>
</evidence>
<keyword evidence="7" id="KW-1185">Reference proteome</keyword>
<evidence type="ECO:0000313" key="5">
    <source>
        <dbReference type="EMBL" id="OWM87542.1"/>
    </source>
</evidence>
<dbReference type="PROSITE" id="PS51375">
    <property type="entry name" value="PPR"/>
    <property type="match status" value="4"/>
</dbReference>
<feature type="repeat" description="PPR" evidence="3">
    <location>
        <begin position="383"/>
        <end position="417"/>
    </location>
</feature>
<dbReference type="GO" id="GO:0003723">
    <property type="term" value="F:RNA binding"/>
    <property type="evidence" value="ECO:0007669"/>
    <property type="project" value="InterPro"/>
</dbReference>
<dbReference type="GO" id="GO:0008270">
    <property type="term" value="F:zinc ion binding"/>
    <property type="evidence" value="ECO:0007669"/>
    <property type="project" value="InterPro"/>
</dbReference>
<dbReference type="FunFam" id="1.25.40.10:FF:000364">
    <property type="entry name" value="Pentatricopeptide repeat (PPR-like) superfamily protein"/>
    <property type="match status" value="1"/>
</dbReference>
<feature type="repeat" description="PPR" evidence="3">
    <location>
        <begin position="484"/>
        <end position="518"/>
    </location>
</feature>
<dbReference type="GO" id="GO:0009451">
    <property type="term" value="P:RNA modification"/>
    <property type="evidence" value="ECO:0007669"/>
    <property type="project" value="InterPro"/>
</dbReference>
<dbReference type="Pfam" id="PF14432">
    <property type="entry name" value="DYW_deaminase"/>
    <property type="match status" value="1"/>
</dbReference>
<dbReference type="SUPFAM" id="SSF48452">
    <property type="entry name" value="TPR-like"/>
    <property type="match status" value="1"/>
</dbReference>
<accession>A0A218XTG4</accession>
<evidence type="ECO:0000313" key="6">
    <source>
        <dbReference type="Proteomes" id="UP000197138"/>
    </source>
</evidence>
<feature type="repeat" description="PPR" evidence="3">
    <location>
        <begin position="180"/>
        <end position="215"/>
    </location>
</feature>
<dbReference type="GO" id="GO:0010467">
    <property type="term" value="P:gene expression"/>
    <property type="evidence" value="ECO:0007669"/>
    <property type="project" value="UniProtKB-ARBA"/>
</dbReference>
<dbReference type="GeneID" id="116188577"/>
<name>A0A218XTG4_PUNGR</name>
<dbReference type="Gene3D" id="1.25.40.10">
    <property type="entry name" value="Tetratricopeptide repeat domain"/>
    <property type="match status" value="5"/>
</dbReference>
<reference evidence="7" key="3">
    <citation type="journal article" date="2020" name="Plant Biotechnol. J.">
        <title>The pomegranate (Punica granatum L.) draft genome dissects genetic divergence between soft- and hard-seeded cultivars.</title>
        <authorList>
            <person name="Luo X."/>
            <person name="Li H."/>
            <person name="Wu Z."/>
            <person name="Yao W."/>
            <person name="Zhao P."/>
            <person name="Cao D."/>
            <person name="Yu H."/>
            <person name="Li K."/>
            <person name="Poudel K."/>
            <person name="Zhao D."/>
            <person name="Zhang F."/>
            <person name="Xia X."/>
            <person name="Chen L."/>
            <person name="Wang Q."/>
            <person name="Jing D."/>
            <person name="Cao S."/>
        </authorList>
    </citation>
    <scope>NUCLEOTIDE SEQUENCE [LARGE SCALE GENOMIC DNA]</scope>
</reference>
<dbReference type="RefSeq" id="XP_031373885.1">
    <property type="nucleotide sequence ID" value="XM_031518025.1"/>
</dbReference>
<organism evidence="5 6">
    <name type="scientific">Punica granatum</name>
    <name type="common">Pomegranate</name>
    <dbReference type="NCBI Taxonomy" id="22663"/>
    <lineage>
        <taxon>Eukaryota</taxon>
        <taxon>Viridiplantae</taxon>
        <taxon>Streptophyta</taxon>
        <taxon>Embryophyta</taxon>
        <taxon>Tracheophyta</taxon>
        <taxon>Spermatophyta</taxon>
        <taxon>Magnoliopsida</taxon>
        <taxon>eudicotyledons</taxon>
        <taxon>Gunneridae</taxon>
        <taxon>Pentapetalae</taxon>
        <taxon>rosids</taxon>
        <taxon>malvids</taxon>
        <taxon>Myrtales</taxon>
        <taxon>Lythraceae</taxon>
        <taxon>Punica</taxon>
    </lineage>
</organism>
<dbReference type="FunFam" id="1.25.40.10:FF:001104">
    <property type="entry name" value="Uncharacterized protein"/>
    <property type="match status" value="1"/>
</dbReference>
<dbReference type="Pfam" id="PF20430">
    <property type="entry name" value="Eplus_motif"/>
    <property type="match status" value="1"/>
</dbReference>
<dbReference type="InterPro" id="IPR011990">
    <property type="entry name" value="TPR-like_helical_dom_sf"/>
</dbReference>
<dbReference type="InterPro" id="IPR046848">
    <property type="entry name" value="E_motif"/>
</dbReference>
<dbReference type="NCBIfam" id="TIGR00756">
    <property type="entry name" value="PPR"/>
    <property type="match status" value="6"/>
</dbReference>